<feature type="domain" description="Glycosyl hydrolase family 31 C-terminal" evidence="8">
    <location>
        <begin position="588"/>
        <end position="674"/>
    </location>
</feature>
<evidence type="ECO:0000259" key="7">
    <source>
        <dbReference type="Pfam" id="PF17137"/>
    </source>
</evidence>
<dbReference type="InterPro" id="IPR000322">
    <property type="entry name" value="Glyco_hydro_31_TIM"/>
</dbReference>
<proteinExistence type="inferred from homology"/>
<dbReference type="Pfam" id="PF13802">
    <property type="entry name" value="Gal_mutarotas_2"/>
    <property type="match status" value="1"/>
</dbReference>
<dbReference type="SUPFAM" id="SSF74650">
    <property type="entry name" value="Galactose mutarotase-like"/>
    <property type="match status" value="1"/>
</dbReference>
<feature type="domain" description="Glycoside hydrolase family 31 TIM barrel" evidence="5">
    <location>
        <begin position="254"/>
        <end position="580"/>
    </location>
</feature>
<evidence type="ECO:0000313" key="10">
    <source>
        <dbReference type="Proteomes" id="UP000279446"/>
    </source>
</evidence>
<dbReference type="Gene3D" id="3.20.20.80">
    <property type="entry name" value="Glycosidases"/>
    <property type="match status" value="1"/>
</dbReference>
<dbReference type="InterPro" id="IPR033403">
    <property type="entry name" value="DUF5110"/>
</dbReference>
<dbReference type="Gene3D" id="2.60.40.1760">
    <property type="entry name" value="glycosyl hydrolase (family 31)"/>
    <property type="match status" value="1"/>
</dbReference>
<dbReference type="CDD" id="cd14752">
    <property type="entry name" value="GH31_N"/>
    <property type="match status" value="1"/>
</dbReference>
<dbReference type="SUPFAM" id="SSF51445">
    <property type="entry name" value="(Trans)glycosidases"/>
    <property type="match status" value="1"/>
</dbReference>
<evidence type="ECO:0000259" key="8">
    <source>
        <dbReference type="Pfam" id="PF21365"/>
    </source>
</evidence>
<gene>
    <name evidence="9" type="ORF">EJP82_20445</name>
</gene>
<protein>
    <submittedName>
        <fullName evidence="9">DUF5110 domain-containing protein</fullName>
    </submittedName>
</protein>
<accession>A0A3S1BKF7</accession>
<dbReference type="Proteomes" id="UP000279446">
    <property type="component" value="Unassembled WGS sequence"/>
</dbReference>
<dbReference type="PANTHER" id="PTHR22762">
    <property type="entry name" value="ALPHA-GLUCOSIDASE"/>
    <property type="match status" value="1"/>
</dbReference>
<evidence type="ECO:0000256" key="4">
    <source>
        <dbReference type="RuleBase" id="RU361185"/>
    </source>
</evidence>
<dbReference type="Pfam" id="PF01055">
    <property type="entry name" value="Glyco_hydro_31_2nd"/>
    <property type="match status" value="1"/>
</dbReference>
<dbReference type="FunFam" id="2.60.40.1180:FF:000023">
    <property type="entry name" value="neutral alpha-glucosidase AB isoform X2"/>
    <property type="match status" value="1"/>
</dbReference>
<name>A0A3S1BKF7_9BACL</name>
<dbReference type="GO" id="GO:0004553">
    <property type="term" value="F:hydrolase activity, hydrolyzing O-glycosyl compounds"/>
    <property type="evidence" value="ECO:0007669"/>
    <property type="project" value="InterPro"/>
</dbReference>
<dbReference type="InterPro" id="IPR017853">
    <property type="entry name" value="GH"/>
</dbReference>
<dbReference type="InterPro" id="IPR048395">
    <property type="entry name" value="Glyco_hydro_31_C"/>
</dbReference>
<dbReference type="AlphaFoldDB" id="A0A3S1BKF7"/>
<dbReference type="InterPro" id="IPR030458">
    <property type="entry name" value="Glyco_hydro_31_AS"/>
</dbReference>
<dbReference type="InterPro" id="IPR025887">
    <property type="entry name" value="Glyco_hydro_31_N_dom"/>
</dbReference>
<dbReference type="GO" id="GO:0005975">
    <property type="term" value="P:carbohydrate metabolic process"/>
    <property type="evidence" value="ECO:0007669"/>
    <property type="project" value="InterPro"/>
</dbReference>
<feature type="domain" description="DUF5110" evidence="7">
    <location>
        <begin position="691"/>
        <end position="765"/>
    </location>
</feature>
<keyword evidence="10" id="KW-1185">Reference proteome</keyword>
<keyword evidence="3 4" id="KW-0326">Glycosidase</keyword>
<dbReference type="EMBL" id="RZNY01000020">
    <property type="protein sequence ID" value="RUT43325.1"/>
    <property type="molecule type" value="Genomic_DNA"/>
</dbReference>
<sequence>MEDMQTSETIHPDQIDSSAASITYKDIGSVVRYELRTTHIIVYGEMVNYTILFPGPSVVRIVGSIQGHSADIAPTPALLPYELQLGWSIVETEFWLEISRGDIVVTITKATMSFRVSFGGEEVCDSHELYYAGKKLRCRGAISREALLYGLGETTGFMDKRGEKYTMWNSDVFDPHVPDMESLYQSIPLLIHHHPGGTYGIFADNPGRTVFDMRTDTESYLIETENGEIDLYFIGGPGLKDVVSAYSTLTGKMKLPPLWSLGYQQSRFSYMSQDVVLELARTFRKRAIPCDVIYLDIHYMDEYKVFTFDKERFPDPPKMMKELREMGFRVVPVVDPGVKIEEGYNVYEEGSLKKYFCEKPDGTQFVGHVWPGASVFPDFTDEKVSRWWGDLHQFYVDLGISGIWNDMNEPSVFNSSSKTMDIDIMHQNGGNPKSHGELHNLYGLLMCKATCEGLGQLLQGERPFILTRAGYAGIQRYAAVWTGDNRSYWEHMSLFMSMGINLGLSGVPFCGADIGGFVHHTSGELLTRWMQLGVFTPFCRNHSSIDTKGQEPWGFGDKVEAICRKYIELRYSLLPYIYSLFYEASQTGLPVMAPLVLEYPTDRNTFHLSDQFLFGKDMLIAPIYRPGTEHRVVYLPEGTWYDYWSGERHHGGQHIVAQAPIDTLPIFIRSGAIIPQTRIKQHTETAEWLQLDFNVYCSGYLEGEELSTREFMLYEDDGLTDKYETGECNLLKVQCQRQMGKLSIRLKYAKSGYGLGRKSLIFNVHQLGFVPDNIVGIERVDNMEDLKVHASGWYYSNHNQKLVIKSEFTDYQGVYLEIISC</sequence>
<comment type="caution">
    <text evidence="9">The sequence shown here is derived from an EMBL/GenBank/DDBJ whole genome shotgun (WGS) entry which is preliminary data.</text>
</comment>
<evidence type="ECO:0000259" key="5">
    <source>
        <dbReference type="Pfam" id="PF01055"/>
    </source>
</evidence>
<evidence type="ECO:0000256" key="3">
    <source>
        <dbReference type="ARBA" id="ARBA00023295"/>
    </source>
</evidence>
<dbReference type="CDD" id="cd06604">
    <property type="entry name" value="GH31_glucosidase_II_MalA"/>
    <property type="match status" value="1"/>
</dbReference>
<dbReference type="InterPro" id="IPR013780">
    <property type="entry name" value="Glyco_hydro_b"/>
</dbReference>
<dbReference type="PROSITE" id="PS00129">
    <property type="entry name" value="GLYCOSYL_HYDROL_F31_1"/>
    <property type="match status" value="1"/>
</dbReference>
<reference evidence="9 10" key="1">
    <citation type="submission" date="2018-12" db="EMBL/GenBank/DDBJ databases">
        <authorList>
            <person name="Sun L."/>
            <person name="Chen Z."/>
        </authorList>
    </citation>
    <scope>NUCLEOTIDE SEQUENCE [LARGE SCALE GENOMIC DNA]</scope>
    <source>
        <strain evidence="9 10">DSM 15890</strain>
    </source>
</reference>
<evidence type="ECO:0000256" key="2">
    <source>
        <dbReference type="ARBA" id="ARBA00022801"/>
    </source>
</evidence>
<dbReference type="SUPFAM" id="SSF51011">
    <property type="entry name" value="Glycosyl hydrolase domain"/>
    <property type="match status" value="1"/>
</dbReference>
<dbReference type="Gene3D" id="2.60.40.1180">
    <property type="entry name" value="Golgi alpha-mannosidase II"/>
    <property type="match status" value="2"/>
</dbReference>
<evidence type="ECO:0000256" key="1">
    <source>
        <dbReference type="ARBA" id="ARBA00007806"/>
    </source>
</evidence>
<dbReference type="OrthoDB" id="176168at2"/>
<dbReference type="PANTHER" id="PTHR22762:SF166">
    <property type="entry name" value="ALPHA-GLUCOSIDASE"/>
    <property type="match status" value="1"/>
</dbReference>
<keyword evidence="2 4" id="KW-0378">Hydrolase</keyword>
<dbReference type="InterPro" id="IPR011013">
    <property type="entry name" value="Gal_mutarotase_sf_dom"/>
</dbReference>
<evidence type="ECO:0000259" key="6">
    <source>
        <dbReference type="Pfam" id="PF13802"/>
    </source>
</evidence>
<organism evidence="9 10">
    <name type="scientific">Paenibacillus anaericanus</name>
    <dbReference type="NCBI Taxonomy" id="170367"/>
    <lineage>
        <taxon>Bacteria</taxon>
        <taxon>Bacillati</taxon>
        <taxon>Bacillota</taxon>
        <taxon>Bacilli</taxon>
        <taxon>Bacillales</taxon>
        <taxon>Paenibacillaceae</taxon>
        <taxon>Paenibacillus</taxon>
    </lineage>
</organism>
<dbReference type="Pfam" id="PF17137">
    <property type="entry name" value="DUF5110"/>
    <property type="match status" value="1"/>
</dbReference>
<feature type="domain" description="Glycoside hydrolase family 31 N-terminal" evidence="6">
    <location>
        <begin position="50"/>
        <end position="212"/>
    </location>
</feature>
<dbReference type="GO" id="GO:0030246">
    <property type="term" value="F:carbohydrate binding"/>
    <property type="evidence" value="ECO:0007669"/>
    <property type="project" value="InterPro"/>
</dbReference>
<comment type="similarity">
    <text evidence="1 4">Belongs to the glycosyl hydrolase 31 family.</text>
</comment>
<dbReference type="Pfam" id="PF21365">
    <property type="entry name" value="Glyco_hydro_31_3rd"/>
    <property type="match status" value="1"/>
</dbReference>
<evidence type="ECO:0000313" key="9">
    <source>
        <dbReference type="EMBL" id="RUT43325.1"/>
    </source>
</evidence>